<proteinExistence type="predicted"/>
<evidence type="ECO:0000256" key="1">
    <source>
        <dbReference type="ARBA" id="ARBA00022723"/>
    </source>
</evidence>
<feature type="compositionally biased region" description="Polar residues" evidence="2">
    <location>
        <begin position="1"/>
        <end position="16"/>
    </location>
</feature>
<feature type="region of interest" description="Disordered" evidence="2">
    <location>
        <begin position="1"/>
        <end position="25"/>
    </location>
</feature>
<name>A0A2H3GKM9_FUSOX</name>
<dbReference type="GO" id="GO:0004462">
    <property type="term" value="F:lactoylglutathione lyase activity"/>
    <property type="evidence" value="ECO:0007669"/>
    <property type="project" value="InterPro"/>
</dbReference>
<reference evidence="4 5" key="1">
    <citation type="journal article" date="2016" name="Environ. Microbiol.">
        <title>Effector profiles distinguish formae speciales of Fusarium oxysporum.</title>
        <authorList>
            <person name="van Dam P."/>
            <person name="Fokkens L."/>
            <person name="Schmidt S.M."/>
            <person name="Linmans J.H."/>
            <person name="Kistler H.C."/>
            <person name="Ma L.J."/>
            <person name="Rep M."/>
        </authorList>
    </citation>
    <scope>NUCLEOTIDE SEQUENCE [LARGE SCALE GENOMIC DNA]</scope>
    <source>
        <strain evidence="4 5">Forc016</strain>
    </source>
</reference>
<organism evidence="4 5">
    <name type="scientific">Fusarium oxysporum f. sp. radicis-cucumerinum</name>
    <dbReference type="NCBI Taxonomy" id="327505"/>
    <lineage>
        <taxon>Eukaryota</taxon>
        <taxon>Fungi</taxon>
        <taxon>Dikarya</taxon>
        <taxon>Ascomycota</taxon>
        <taxon>Pezizomycotina</taxon>
        <taxon>Sordariomycetes</taxon>
        <taxon>Hypocreomycetidae</taxon>
        <taxon>Hypocreales</taxon>
        <taxon>Nectriaceae</taxon>
        <taxon>Fusarium</taxon>
        <taxon>Fusarium oxysporum species complex</taxon>
    </lineage>
</organism>
<comment type="caution">
    <text evidence="4">The sequence shown here is derived from an EMBL/GenBank/DDBJ whole genome shotgun (WGS) entry which is preliminary data.</text>
</comment>
<dbReference type="Gene3D" id="3.10.180.10">
    <property type="entry name" value="2,3-Dihydroxybiphenyl 1,2-Dioxygenase, domain 1"/>
    <property type="match status" value="1"/>
</dbReference>
<reference evidence="4 5" key="2">
    <citation type="journal article" date="2017" name="Sci. Rep.">
        <title>A mobile pathogenicity chromosome in Fusarium oxysporum for infection of multiple cucurbit species.</title>
        <authorList>
            <person name="van Dam P."/>
            <person name="Fokkens L."/>
            <person name="Ayukawa Y."/>
            <person name="van der Gragt M."/>
            <person name="Ter Horst A."/>
            <person name="Brankovics B."/>
            <person name="Houterman P.M."/>
            <person name="Arie T."/>
            <person name="Rep M."/>
        </authorList>
    </citation>
    <scope>NUCLEOTIDE SEQUENCE [LARGE SCALE GENOMIC DNA]</scope>
    <source>
        <strain evidence="4 5">Forc016</strain>
    </source>
</reference>
<gene>
    <name evidence="4" type="ORF">AU210_012545</name>
</gene>
<dbReference type="EMBL" id="MABQ02000009">
    <property type="protein sequence ID" value="PCD26113.1"/>
    <property type="molecule type" value="Genomic_DNA"/>
</dbReference>
<dbReference type="Pfam" id="PF00903">
    <property type="entry name" value="Glyoxalase"/>
    <property type="match status" value="1"/>
</dbReference>
<dbReference type="PANTHER" id="PTHR10374">
    <property type="entry name" value="LACTOYLGLUTATHIONE LYASE GLYOXALASE I"/>
    <property type="match status" value="1"/>
</dbReference>
<dbReference type="InterPro" id="IPR029068">
    <property type="entry name" value="Glyas_Bleomycin-R_OHBP_Dase"/>
</dbReference>
<dbReference type="InterPro" id="IPR037523">
    <property type="entry name" value="VOC_core"/>
</dbReference>
<keyword evidence="1" id="KW-0479">Metal-binding</keyword>
<dbReference type="Proteomes" id="UP000219602">
    <property type="component" value="Chromosome 11"/>
</dbReference>
<dbReference type="AlphaFoldDB" id="A0A2H3GKM9"/>
<sequence>MSSNSAGQAFNQQREAQSAADIPAERASTQDTDGYILNHVAIKVASVSTSKAFYVDFLGMKEIFTVETGRFTAHYLGSTLTTGESSRDMLSSLGSRSALLELITDQARDLTTKATGRDENTHQINVSGQRNAHGFVHLGFRVPDVAETMRRARQLGWTVLKDVGETEIAHGVLPGRSNEGQQPREWQGDFKNVLAQIGFVADPDM</sequence>
<dbReference type="PANTHER" id="PTHR10374:SF19">
    <property type="entry name" value="LYASE (GLO1), PUTATIVE (AFU_ORTHOLOGUE AFUA_2G13550)-RELATED"/>
    <property type="match status" value="1"/>
</dbReference>
<evidence type="ECO:0000313" key="4">
    <source>
        <dbReference type="EMBL" id="PCD26113.1"/>
    </source>
</evidence>
<dbReference type="SUPFAM" id="SSF54593">
    <property type="entry name" value="Glyoxalase/Bleomycin resistance protein/Dihydroxybiphenyl dioxygenase"/>
    <property type="match status" value="1"/>
</dbReference>
<dbReference type="InterPro" id="IPR004360">
    <property type="entry name" value="Glyas_Fos-R_dOase_dom"/>
</dbReference>
<evidence type="ECO:0000313" key="5">
    <source>
        <dbReference type="Proteomes" id="UP000219602"/>
    </source>
</evidence>
<dbReference type="PROSITE" id="PS00934">
    <property type="entry name" value="GLYOXALASE_I_1"/>
    <property type="match status" value="1"/>
</dbReference>
<protein>
    <recommendedName>
        <fullName evidence="3">VOC domain-containing protein</fullName>
    </recommendedName>
</protein>
<accession>A0A2H3GKM9</accession>
<dbReference type="STRING" id="327505.A0A2H3GKM9"/>
<evidence type="ECO:0000259" key="3">
    <source>
        <dbReference type="PROSITE" id="PS51819"/>
    </source>
</evidence>
<dbReference type="GO" id="GO:0046872">
    <property type="term" value="F:metal ion binding"/>
    <property type="evidence" value="ECO:0007669"/>
    <property type="project" value="UniProtKB-KW"/>
</dbReference>
<dbReference type="InterPro" id="IPR018146">
    <property type="entry name" value="Glyoxalase_1_CS"/>
</dbReference>
<dbReference type="PROSITE" id="PS51819">
    <property type="entry name" value="VOC"/>
    <property type="match status" value="1"/>
</dbReference>
<feature type="domain" description="VOC" evidence="3">
    <location>
        <begin position="36"/>
        <end position="205"/>
    </location>
</feature>
<evidence type="ECO:0000256" key="2">
    <source>
        <dbReference type="SAM" id="MobiDB-lite"/>
    </source>
</evidence>